<dbReference type="InterPro" id="IPR014306">
    <property type="entry name" value="Hydroxyisourate_hydrolase"/>
</dbReference>
<dbReference type="InterPro" id="IPR023416">
    <property type="entry name" value="Transthyretin/HIU_hydrolase_d"/>
</dbReference>
<dbReference type="InterPro" id="IPR023419">
    <property type="entry name" value="Transthyretin_CS"/>
</dbReference>
<dbReference type="EC" id="3.5.2.17" evidence="7"/>
<dbReference type="GO" id="GO:0006144">
    <property type="term" value="P:purine nucleobase metabolic process"/>
    <property type="evidence" value="ECO:0007669"/>
    <property type="project" value="UniProtKB-KW"/>
</dbReference>
<gene>
    <name evidence="9" type="primary">uraH</name>
    <name evidence="9" type="ORF">EH198_18350</name>
</gene>
<dbReference type="SUPFAM" id="SSF49472">
    <property type="entry name" value="Transthyretin (synonym: prealbumin)"/>
    <property type="match status" value="1"/>
</dbReference>
<evidence type="ECO:0000256" key="4">
    <source>
        <dbReference type="ARBA" id="ARBA00011881"/>
    </source>
</evidence>
<reference evidence="9 10" key="1">
    <citation type="submission" date="2018-11" db="EMBL/GenBank/DDBJ databases">
        <title>Genome sequence of strain 7197.</title>
        <authorList>
            <person name="Gao J."/>
            <person name="Sun J."/>
        </authorList>
    </citation>
    <scope>NUCLEOTIDE SEQUENCE [LARGE SCALE GENOMIC DNA]</scope>
    <source>
        <strain evidence="9 10">7197</strain>
    </source>
</reference>
<keyword evidence="10" id="KW-1185">Reference proteome</keyword>
<dbReference type="AlphaFoldDB" id="A0A3N9P0M9"/>
<comment type="similarity">
    <text evidence="3 7">Belongs to the transthyretin family. 5-hydroxyisourate hydrolase subfamily.</text>
</comment>
<dbReference type="InterPro" id="IPR036817">
    <property type="entry name" value="Transthyretin/HIU_hydrolase_sf"/>
</dbReference>
<proteinExistence type="inferred from homology"/>
<evidence type="ECO:0000313" key="10">
    <source>
        <dbReference type="Proteomes" id="UP000282529"/>
    </source>
</evidence>
<keyword evidence="6 7" id="KW-0378">Hydrolase</keyword>
<evidence type="ECO:0000256" key="6">
    <source>
        <dbReference type="ARBA" id="ARBA00022801"/>
    </source>
</evidence>
<comment type="subunit">
    <text evidence="4 7">Homotetramer.</text>
</comment>
<comment type="function">
    <text evidence="2">Catalyzes the hydrolysis of 5-hydroxyisourate (HIU) to 2-oxo-4-hydroxy-4-carboxy-5-ureidoimidazoline (OHCU).</text>
</comment>
<evidence type="ECO:0000259" key="8">
    <source>
        <dbReference type="Pfam" id="PF00576"/>
    </source>
</evidence>
<dbReference type="Gene3D" id="2.60.40.180">
    <property type="entry name" value="Transthyretin/hydroxyisourate hydrolase domain"/>
    <property type="match status" value="1"/>
</dbReference>
<evidence type="ECO:0000256" key="3">
    <source>
        <dbReference type="ARBA" id="ARBA00009850"/>
    </source>
</evidence>
<dbReference type="PROSITE" id="PS00769">
    <property type="entry name" value="TRANSTHYRETIN_2"/>
    <property type="match status" value="1"/>
</dbReference>
<organism evidence="9 10">
    <name type="scientific">Paenibacillus rhizophilus</name>
    <dbReference type="NCBI Taxonomy" id="1850366"/>
    <lineage>
        <taxon>Bacteria</taxon>
        <taxon>Bacillati</taxon>
        <taxon>Bacillota</taxon>
        <taxon>Bacilli</taxon>
        <taxon>Bacillales</taxon>
        <taxon>Paenibacillaceae</taxon>
        <taxon>Paenibacillus</taxon>
    </lineage>
</organism>
<sequence>MSGRLTTHVLDMVRGIPASGVFLQLRRIENGENLLLRKAATNADGRLDAPLLEDAEMKPGEYELLFHAGDYFRKMDAESSGTSSSGAQGSIGFLDLIPIRFHIGSEGGHYHVPLLLAPGGYSTYRGS</sequence>
<evidence type="ECO:0000256" key="1">
    <source>
        <dbReference type="ARBA" id="ARBA00001043"/>
    </source>
</evidence>
<dbReference type="OrthoDB" id="9792386at2"/>
<dbReference type="RefSeq" id="WP_124696965.1">
    <property type="nucleotide sequence ID" value="NZ_JBHUFE010000026.1"/>
</dbReference>
<protein>
    <recommendedName>
        <fullName evidence="7">5-hydroxyisourate hydrolase</fullName>
        <shortName evidence="7">HIU hydrolase</shortName>
        <shortName evidence="7">HIUHase</shortName>
        <ecNumber evidence="7">3.5.2.17</ecNumber>
    </recommendedName>
</protein>
<feature type="domain" description="Transthyretin/hydroxyisourate hydrolase" evidence="8">
    <location>
        <begin position="5"/>
        <end position="126"/>
    </location>
</feature>
<comment type="catalytic activity">
    <reaction evidence="1 7">
        <text>5-hydroxyisourate + H2O = 5-hydroxy-2-oxo-4-ureido-2,5-dihydro-1H-imidazole-5-carboxylate + H(+)</text>
        <dbReference type="Rhea" id="RHEA:23736"/>
        <dbReference type="ChEBI" id="CHEBI:15377"/>
        <dbReference type="ChEBI" id="CHEBI:15378"/>
        <dbReference type="ChEBI" id="CHEBI:18072"/>
        <dbReference type="ChEBI" id="CHEBI:58639"/>
        <dbReference type="EC" id="3.5.2.17"/>
    </reaction>
</comment>
<evidence type="ECO:0000313" key="9">
    <source>
        <dbReference type="EMBL" id="RQW09733.1"/>
    </source>
</evidence>
<dbReference type="NCBIfam" id="TIGR02962">
    <property type="entry name" value="hdxy_isourate"/>
    <property type="match status" value="1"/>
</dbReference>
<dbReference type="EMBL" id="RQPI01000012">
    <property type="protein sequence ID" value="RQW09733.1"/>
    <property type="molecule type" value="Genomic_DNA"/>
</dbReference>
<evidence type="ECO:0000256" key="7">
    <source>
        <dbReference type="RuleBase" id="RU361270"/>
    </source>
</evidence>
<dbReference type="GO" id="GO:0033971">
    <property type="term" value="F:hydroxyisourate hydrolase activity"/>
    <property type="evidence" value="ECO:0007669"/>
    <property type="project" value="UniProtKB-EC"/>
</dbReference>
<name>A0A3N9P0M9_9BACL</name>
<evidence type="ECO:0000256" key="5">
    <source>
        <dbReference type="ARBA" id="ARBA00022631"/>
    </source>
</evidence>
<evidence type="ECO:0000256" key="2">
    <source>
        <dbReference type="ARBA" id="ARBA00002704"/>
    </source>
</evidence>
<dbReference type="CDD" id="cd05822">
    <property type="entry name" value="TLP_HIUase"/>
    <property type="match status" value="1"/>
</dbReference>
<comment type="caution">
    <text evidence="9">The sequence shown here is derived from an EMBL/GenBank/DDBJ whole genome shotgun (WGS) entry which is preliminary data.</text>
</comment>
<dbReference type="Pfam" id="PF00576">
    <property type="entry name" value="Transthyretin"/>
    <property type="match status" value="1"/>
</dbReference>
<dbReference type="Proteomes" id="UP000282529">
    <property type="component" value="Unassembled WGS sequence"/>
</dbReference>
<dbReference type="PANTHER" id="PTHR10395:SF7">
    <property type="entry name" value="5-HYDROXYISOURATE HYDROLASE"/>
    <property type="match status" value="1"/>
</dbReference>
<dbReference type="PANTHER" id="PTHR10395">
    <property type="entry name" value="URICASE AND TRANSTHYRETIN-RELATED"/>
    <property type="match status" value="1"/>
</dbReference>
<accession>A0A3N9P0M9</accession>
<keyword evidence="5 7" id="KW-0659">Purine metabolism</keyword>